<comment type="subcellular location">
    <subcellularLocation>
        <location evidence="1">Cell envelope</location>
    </subcellularLocation>
</comment>
<dbReference type="CDD" id="cd02966">
    <property type="entry name" value="TlpA_like_family"/>
    <property type="match status" value="1"/>
</dbReference>
<organism evidence="7 8">
    <name type="scientific">Bacteroides nordii</name>
    <dbReference type="NCBI Taxonomy" id="291645"/>
    <lineage>
        <taxon>Bacteria</taxon>
        <taxon>Pseudomonadati</taxon>
        <taxon>Bacteroidota</taxon>
        <taxon>Bacteroidia</taxon>
        <taxon>Bacteroidales</taxon>
        <taxon>Bacteroidaceae</taxon>
        <taxon>Bacteroides</taxon>
    </lineage>
</organism>
<evidence type="ECO:0000256" key="2">
    <source>
        <dbReference type="ARBA" id="ARBA00022748"/>
    </source>
</evidence>
<dbReference type="InterPro" id="IPR036249">
    <property type="entry name" value="Thioredoxin-like_sf"/>
</dbReference>
<keyword evidence="2" id="KW-0201">Cytochrome c-type biogenesis</keyword>
<dbReference type="PROSITE" id="PS51352">
    <property type="entry name" value="THIOREDOXIN_2"/>
    <property type="match status" value="1"/>
</dbReference>
<feature type="domain" description="Thioredoxin" evidence="6">
    <location>
        <begin position="456"/>
        <end position="628"/>
    </location>
</feature>
<protein>
    <submittedName>
        <fullName evidence="7">TlpA family protein disulfide reductase</fullName>
    </submittedName>
</protein>
<dbReference type="PANTHER" id="PTHR42852">
    <property type="entry name" value="THIOL:DISULFIDE INTERCHANGE PROTEIN DSBE"/>
    <property type="match status" value="1"/>
</dbReference>
<keyword evidence="5" id="KW-0732">Signal</keyword>
<dbReference type="Pfam" id="PF08534">
    <property type="entry name" value="Redoxin"/>
    <property type="match status" value="1"/>
</dbReference>
<keyword evidence="4" id="KW-0676">Redox-active center</keyword>
<dbReference type="GO" id="GO:0016491">
    <property type="term" value="F:oxidoreductase activity"/>
    <property type="evidence" value="ECO:0007669"/>
    <property type="project" value="InterPro"/>
</dbReference>
<dbReference type="InterPro" id="IPR050553">
    <property type="entry name" value="Thioredoxin_ResA/DsbE_sf"/>
</dbReference>
<evidence type="ECO:0000259" key="6">
    <source>
        <dbReference type="PROSITE" id="PS51352"/>
    </source>
</evidence>
<keyword evidence="3" id="KW-1015">Disulfide bond</keyword>
<evidence type="ECO:0000256" key="3">
    <source>
        <dbReference type="ARBA" id="ARBA00023157"/>
    </source>
</evidence>
<gene>
    <name evidence="7" type="ORF">DW888_19405</name>
</gene>
<feature type="signal peptide" evidence="5">
    <location>
        <begin position="1"/>
        <end position="20"/>
    </location>
</feature>
<sequence length="628" mass="70787">MKPFVLITCFLLSLTTFTQAQERIIEQPPFTAWSSTSIEIDKVALSDTATVLHIKAFYRPKNWIKIASGSFLKGSDGELYPLRHGIGITPDQKFWMPESGQAEFKLVFPPLPKDITSIDFSEGDTEGAFKIWGIQLDGKLPKLKLPAEATERTKKLTTLPTPKIEKGKALLEGQILDFEPGMSSNFTIYLRGAVNLEQKVDIKVNDNGQFSSEIPVITTTPATLYAGIEAIDFLLAPGEKTNLVINQREICRRQSKLHKDKKSNEVNVYYGGYLAGLSGEIAKLNFKTNIDDDYPQFIKDLKDRNAEEVKAYILNKHKEKLRQIDALKATKACKEMLCCAVDASAVSLLTFVPGIMQRVHITNYKLKDEQVNEYIKNNPVSLPDDFLNVLRDFPSLNTPQAMYVPLYMRLTGNPMFRTAFSKALGTDKGIYFELSTVANVLNGINDFTPVTEEQLAKISALSTPVYLETVNEKNDELLAKIEKNKKKTGFTINEAGEVSNEDLFASIISKYRGHTLLVDFWATWCGPCRMANKAMIPMKEELKDRDIVYIYLTGETSPKGTWENMIPDIHGEHFRVTADQWNYLMNSFQIRGVPTYLLVDREGNITYKTTGFPGVDKMKSELLKVLNK</sequence>
<dbReference type="AlphaFoldDB" id="A0A413V862"/>
<reference evidence="7 8" key="1">
    <citation type="submission" date="2018-08" db="EMBL/GenBank/DDBJ databases">
        <title>A genome reference for cultivated species of the human gut microbiota.</title>
        <authorList>
            <person name="Zou Y."/>
            <person name="Xue W."/>
            <person name="Luo G."/>
        </authorList>
    </citation>
    <scope>NUCLEOTIDE SEQUENCE [LARGE SCALE GENOMIC DNA]</scope>
    <source>
        <strain evidence="7 8">AM40-30BH</strain>
    </source>
</reference>
<evidence type="ECO:0000256" key="5">
    <source>
        <dbReference type="SAM" id="SignalP"/>
    </source>
</evidence>
<evidence type="ECO:0000256" key="1">
    <source>
        <dbReference type="ARBA" id="ARBA00004196"/>
    </source>
</evidence>
<evidence type="ECO:0000313" key="8">
    <source>
        <dbReference type="Proteomes" id="UP000284379"/>
    </source>
</evidence>
<accession>A0A413V862</accession>
<dbReference type="InterPro" id="IPR013740">
    <property type="entry name" value="Redoxin"/>
</dbReference>
<dbReference type="GO" id="GO:0030313">
    <property type="term" value="C:cell envelope"/>
    <property type="evidence" value="ECO:0007669"/>
    <property type="project" value="UniProtKB-SubCell"/>
</dbReference>
<dbReference type="SUPFAM" id="SSF52833">
    <property type="entry name" value="Thioredoxin-like"/>
    <property type="match status" value="1"/>
</dbReference>
<dbReference type="GO" id="GO:0017004">
    <property type="term" value="P:cytochrome complex assembly"/>
    <property type="evidence" value="ECO:0007669"/>
    <property type="project" value="UniProtKB-KW"/>
</dbReference>
<dbReference type="Gene3D" id="3.40.30.10">
    <property type="entry name" value="Glutaredoxin"/>
    <property type="match status" value="1"/>
</dbReference>
<feature type="chain" id="PRO_5019108369" evidence="5">
    <location>
        <begin position="21"/>
        <end position="628"/>
    </location>
</feature>
<proteinExistence type="predicted"/>
<dbReference type="Proteomes" id="UP000284379">
    <property type="component" value="Unassembled WGS sequence"/>
</dbReference>
<evidence type="ECO:0000313" key="7">
    <source>
        <dbReference type="EMBL" id="RHB29735.1"/>
    </source>
</evidence>
<comment type="caution">
    <text evidence="7">The sequence shown here is derived from an EMBL/GenBank/DDBJ whole genome shotgun (WGS) entry which is preliminary data.</text>
</comment>
<evidence type="ECO:0000256" key="4">
    <source>
        <dbReference type="ARBA" id="ARBA00023284"/>
    </source>
</evidence>
<dbReference type="InterPro" id="IPR013766">
    <property type="entry name" value="Thioredoxin_domain"/>
</dbReference>
<name>A0A413V862_9BACE</name>
<dbReference type="PANTHER" id="PTHR42852:SF6">
    <property type="entry name" value="THIOL:DISULFIDE INTERCHANGE PROTEIN DSBE"/>
    <property type="match status" value="1"/>
</dbReference>
<dbReference type="EMBL" id="QSGO01000030">
    <property type="protein sequence ID" value="RHB29735.1"/>
    <property type="molecule type" value="Genomic_DNA"/>
</dbReference>
<dbReference type="RefSeq" id="WP_122202259.1">
    <property type="nucleotide sequence ID" value="NZ_CABJFV010000030.1"/>
</dbReference>